<dbReference type="EMBL" id="LSSK01000611">
    <property type="protein sequence ID" value="OMH82713.1"/>
    <property type="molecule type" value="Genomic_DNA"/>
</dbReference>
<dbReference type="AlphaFoldDB" id="A0A1R1PP83"/>
<dbReference type="Proteomes" id="UP000188320">
    <property type="component" value="Unassembled WGS sequence"/>
</dbReference>
<sequence length="86" mass="10303">MKEKNSLHQTDYVSKWRRTKNKIHEDESDSSTSQSSIDDSTDINWADRKYVFDGRVNELLEKTENLRLPDDEDQKMVDFEEIFENM</sequence>
<gene>
    <name evidence="2" type="ORF">AX774_g3801</name>
</gene>
<name>A0A1R1PP83_ZANCU</name>
<evidence type="ECO:0000313" key="2">
    <source>
        <dbReference type="EMBL" id="OMH82713.1"/>
    </source>
</evidence>
<evidence type="ECO:0000313" key="3">
    <source>
        <dbReference type="Proteomes" id="UP000188320"/>
    </source>
</evidence>
<proteinExistence type="predicted"/>
<evidence type="ECO:0000256" key="1">
    <source>
        <dbReference type="SAM" id="MobiDB-lite"/>
    </source>
</evidence>
<comment type="caution">
    <text evidence="2">The sequence shown here is derived from an EMBL/GenBank/DDBJ whole genome shotgun (WGS) entry which is preliminary data.</text>
</comment>
<feature type="region of interest" description="Disordered" evidence="1">
    <location>
        <begin position="18"/>
        <end position="40"/>
    </location>
</feature>
<accession>A0A1R1PP83</accession>
<keyword evidence="3" id="KW-1185">Reference proteome</keyword>
<reference evidence="3" key="1">
    <citation type="submission" date="2017-01" db="EMBL/GenBank/DDBJ databases">
        <authorList>
            <person name="Wang Y."/>
            <person name="White M."/>
            <person name="Kvist S."/>
            <person name="Moncalvo J.-M."/>
        </authorList>
    </citation>
    <scope>NUCLEOTIDE SEQUENCE [LARGE SCALE GENOMIC DNA]</scope>
    <source>
        <strain evidence="3">COL-18-3</strain>
    </source>
</reference>
<protein>
    <submittedName>
        <fullName evidence="2">Uncharacterized protein</fullName>
    </submittedName>
</protein>
<organism evidence="2 3">
    <name type="scientific">Zancudomyces culisetae</name>
    <name type="common">Gut fungus</name>
    <name type="synonym">Smittium culisetae</name>
    <dbReference type="NCBI Taxonomy" id="1213189"/>
    <lineage>
        <taxon>Eukaryota</taxon>
        <taxon>Fungi</taxon>
        <taxon>Fungi incertae sedis</taxon>
        <taxon>Zoopagomycota</taxon>
        <taxon>Kickxellomycotina</taxon>
        <taxon>Harpellomycetes</taxon>
        <taxon>Harpellales</taxon>
        <taxon>Legeriomycetaceae</taxon>
        <taxon>Zancudomyces</taxon>
    </lineage>
</organism>